<feature type="region of interest" description="Disordered" evidence="1">
    <location>
        <begin position="116"/>
        <end position="136"/>
    </location>
</feature>
<accession>A0A1D3CT03</accession>
<dbReference type="EMBL" id="JROU02002064">
    <property type="protein sequence ID" value="OEH74328.1"/>
    <property type="molecule type" value="Genomic_DNA"/>
</dbReference>
<keyword evidence="3" id="KW-1185">Reference proteome</keyword>
<sequence length="346" mass="38740">MDTQPAPPSSSIVSDVGEVYALGGDRQPSTPQSQQQILQQQLSQRPLPQQQQQHHLYEAQHQLHPPQHLQMQHNPQLASVKDALLCIREKLKSLQVKQQQQDGESNLSEKQLYEAPNQQEKEMPSPQSTNLSTQELHQMQQQQLLVSLLWKRLQLESQQQQRKQQHFHEPHVHDLHLQMRGPAKLAADGQSPRSTTNGSSSGGSTFSPSSRLCSGSSSSSLRPDVGTSAAASASLGASPRASGLAQLQQQGDYTTLQLLKAAKQKPKVEGVCFDRFFRRWVAKKSGTKKMYFPVHKFGFDRGYELAVQTRRDHLLNPTAAGKRRPSCHSLPFRLHTYIHMAFSSSV</sequence>
<evidence type="ECO:0000313" key="2">
    <source>
        <dbReference type="EMBL" id="OEH74328.1"/>
    </source>
</evidence>
<feature type="compositionally biased region" description="Low complexity" evidence="1">
    <location>
        <begin position="27"/>
        <end position="54"/>
    </location>
</feature>
<evidence type="ECO:0000256" key="1">
    <source>
        <dbReference type="SAM" id="MobiDB-lite"/>
    </source>
</evidence>
<dbReference type="VEuPathDB" id="ToxoDB:cyc_04290"/>
<gene>
    <name evidence="2" type="ORF">cyc_04290</name>
</gene>
<dbReference type="Proteomes" id="UP000095192">
    <property type="component" value="Unassembled WGS sequence"/>
</dbReference>
<comment type="caution">
    <text evidence="2">The sequence shown here is derived from an EMBL/GenBank/DDBJ whole genome shotgun (WGS) entry which is preliminary data.</text>
</comment>
<reference evidence="2 3" key="1">
    <citation type="journal article" date="2016" name="BMC Genomics">
        <title>Comparative genomics reveals Cyclospora cayetanensis possesses coccidia-like metabolism and invasion components but unique surface antigens.</title>
        <authorList>
            <person name="Liu S."/>
            <person name="Wang L."/>
            <person name="Zheng H."/>
            <person name="Xu Z."/>
            <person name="Roellig D.M."/>
            <person name="Li N."/>
            <person name="Frace M.A."/>
            <person name="Tang K."/>
            <person name="Arrowood M.J."/>
            <person name="Moss D.M."/>
            <person name="Zhang L."/>
            <person name="Feng Y."/>
            <person name="Xiao L."/>
        </authorList>
    </citation>
    <scope>NUCLEOTIDE SEQUENCE [LARGE SCALE GENOMIC DNA]</scope>
    <source>
        <strain evidence="2 3">CHN_HEN01</strain>
    </source>
</reference>
<name>A0A1D3CT03_9EIME</name>
<proteinExistence type="predicted"/>
<organism evidence="2 3">
    <name type="scientific">Cyclospora cayetanensis</name>
    <dbReference type="NCBI Taxonomy" id="88456"/>
    <lineage>
        <taxon>Eukaryota</taxon>
        <taxon>Sar</taxon>
        <taxon>Alveolata</taxon>
        <taxon>Apicomplexa</taxon>
        <taxon>Conoidasida</taxon>
        <taxon>Coccidia</taxon>
        <taxon>Eucoccidiorida</taxon>
        <taxon>Eimeriorina</taxon>
        <taxon>Eimeriidae</taxon>
        <taxon>Cyclospora</taxon>
    </lineage>
</organism>
<feature type="region of interest" description="Disordered" evidence="1">
    <location>
        <begin position="182"/>
        <end position="226"/>
    </location>
</feature>
<dbReference type="InParanoid" id="A0A1D3CT03"/>
<protein>
    <submittedName>
        <fullName evidence="2">AP2 domain-containing protein</fullName>
    </submittedName>
</protein>
<feature type="region of interest" description="Disordered" evidence="1">
    <location>
        <begin position="22"/>
        <end position="54"/>
    </location>
</feature>
<evidence type="ECO:0000313" key="3">
    <source>
        <dbReference type="Proteomes" id="UP000095192"/>
    </source>
</evidence>
<dbReference type="AlphaFoldDB" id="A0A1D3CT03"/>
<feature type="compositionally biased region" description="Low complexity" evidence="1">
    <location>
        <begin position="191"/>
        <end position="226"/>
    </location>
</feature>